<proteinExistence type="predicted"/>
<dbReference type="InterPro" id="IPR001451">
    <property type="entry name" value="Hexapep"/>
</dbReference>
<dbReference type="GO" id="GO:0043886">
    <property type="term" value="F:structural constituent of carboxysome shell"/>
    <property type="evidence" value="ECO:0007669"/>
    <property type="project" value="UniProtKB-ARBA"/>
</dbReference>
<dbReference type="EMBL" id="QBML01000022">
    <property type="protein sequence ID" value="PZO38693.1"/>
    <property type="molecule type" value="Genomic_DNA"/>
</dbReference>
<evidence type="ECO:0000313" key="2">
    <source>
        <dbReference type="Proteomes" id="UP000249467"/>
    </source>
</evidence>
<dbReference type="CDD" id="cd04647">
    <property type="entry name" value="LbH_MAT_like"/>
    <property type="match status" value="1"/>
</dbReference>
<keyword evidence="1" id="KW-0808">Transferase</keyword>
<evidence type="ECO:0000313" key="1">
    <source>
        <dbReference type="EMBL" id="PZO38693.1"/>
    </source>
</evidence>
<protein>
    <submittedName>
        <fullName evidence="1">Transferase</fullName>
    </submittedName>
</protein>
<dbReference type="SUPFAM" id="SSF51161">
    <property type="entry name" value="Trimeric LpxA-like enzymes"/>
    <property type="match status" value="1"/>
</dbReference>
<dbReference type="Proteomes" id="UP000249467">
    <property type="component" value="Unassembled WGS sequence"/>
</dbReference>
<reference evidence="1 2" key="1">
    <citation type="submission" date="2018-04" db="EMBL/GenBank/DDBJ databases">
        <authorList>
            <person name="Go L.Y."/>
            <person name="Mitchell J.A."/>
        </authorList>
    </citation>
    <scope>NUCLEOTIDE SEQUENCE [LARGE SCALE GENOMIC DNA]</scope>
    <source>
        <strain evidence="1">ULC066bin1</strain>
    </source>
</reference>
<dbReference type="GO" id="GO:0016740">
    <property type="term" value="F:transferase activity"/>
    <property type="evidence" value="ECO:0007669"/>
    <property type="project" value="UniProtKB-KW"/>
</dbReference>
<reference evidence="1 2" key="2">
    <citation type="submission" date="2018-06" db="EMBL/GenBank/DDBJ databases">
        <title>Metagenomic assembly of (sub)arctic Cyanobacteria and their associated microbiome from non-axenic cultures.</title>
        <authorList>
            <person name="Baurain D."/>
        </authorList>
    </citation>
    <scope>NUCLEOTIDE SEQUENCE [LARGE SCALE GENOMIC DNA]</scope>
    <source>
        <strain evidence="1">ULC066bin1</strain>
    </source>
</reference>
<dbReference type="Pfam" id="PF00132">
    <property type="entry name" value="Hexapep"/>
    <property type="match status" value="1"/>
</dbReference>
<organism evidence="1 2">
    <name type="scientific">Pseudanabaena frigida</name>
    <dbReference type="NCBI Taxonomy" id="945775"/>
    <lineage>
        <taxon>Bacteria</taxon>
        <taxon>Bacillati</taxon>
        <taxon>Cyanobacteriota</taxon>
        <taxon>Cyanophyceae</taxon>
        <taxon>Pseudanabaenales</taxon>
        <taxon>Pseudanabaenaceae</taxon>
        <taxon>Pseudanabaena</taxon>
    </lineage>
</organism>
<name>A0A2W4W0R1_9CYAN</name>
<dbReference type="InterPro" id="IPR051159">
    <property type="entry name" value="Hexapeptide_acetyltransf"/>
</dbReference>
<dbReference type="AlphaFoldDB" id="A0A2W4W0R1"/>
<gene>
    <name evidence="1" type="ORF">DCF19_15945</name>
</gene>
<accession>A0A2W4W0R1</accession>
<dbReference type="Gene3D" id="2.160.10.10">
    <property type="entry name" value="Hexapeptide repeat proteins"/>
    <property type="match status" value="1"/>
</dbReference>
<dbReference type="InterPro" id="IPR011004">
    <property type="entry name" value="Trimer_LpxA-like_sf"/>
</dbReference>
<dbReference type="GO" id="GO:0031470">
    <property type="term" value="C:carboxysome"/>
    <property type="evidence" value="ECO:0007669"/>
    <property type="project" value="UniProtKB-ARBA"/>
</dbReference>
<dbReference type="PANTHER" id="PTHR23416:SF78">
    <property type="entry name" value="LIPOPOLYSACCHARIDE BIOSYNTHESIS O-ACETYL TRANSFERASE WBBJ-RELATED"/>
    <property type="match status" value="1"/>
</dbReference>
<sequence>MLLSIIPYLNKSILEIFINRISPISNSFRIFILKEIGIKIDSDCLVGKNVTVKLGLSQGKKGEINIRAKSEICNGVNLECWGGAIDIDENVFIGPYTIIYGNGGVKIGRDTLIATHCKIISSNHTIPSKNTRIRSQPDILLPVTIGDDVWLGAGVTVLGGITIGNGCIVGAGAVVTKDLAPYSIAVGIPAKVIRTRL</sequence>
<dbReference type="PANTHER" id="PTHR23416">
    <property type="entry name" value="SIALIC ACID SYNTHASE-RELATED"/>
    <property type="match status" value="1"/>
</dbReference>
<comment type="caution">
    <text evidence="1">The sequence shown here is derived from an EMBL/GenBank/DDBJ whole genome shotgun (WGS) entry which is preliminary data.</text>
</comment>